<evidence type="ECO:0000313" key="1">
    <source>
        <dbReference type="EMBL" id="MBW4661608.1"/>
    </source>
</evidence>
<comment type="caution">
    <text evidence="1">The sequence shown here is derived from an EMBL/GenBank/DDBJ whole genome shotgun (WGS) entry which is preliminary data.</text>
</comment>
<gene>
    <name evidence="1" type="ORF">KME15_23310</name>
</gene>
<evidence type="ECO:0000313" key="2">
    <source>
        <dbReference type="Proteomes" id="UP000757435"/>
    </source>
</evidence>
<organism evidence="1 2">
    <name type="scientific">Drouetiella hepatica Uher 2000/2452</name>
    <dbReference type="NCBI Taxonomy" id="904376"/>
    <lineage>
        <taxon>Bacteria</taxon>
        <taxon>Bacillati</taxon>
        <taxon>Cyanobacteriota</taxon>
        <taxon>Cyanophyceae</taxon>
        <taxon>Oculatellales</taxon>
        <taxon>Oculatellaceae</taxon>
        <taxon>Drouetiella</taxon>
    </lineage>
</organism>
<accession>A0A951QI25</accession>
<reference evidence="1" key="2">
    <citation type="journal article" date="2022" name="Microbiol. Resour. Announc.">
        <title>Metagenome Sequencing to Explore Phylogenomics of Terrestrial Cyanobacteria.</title>
        <authorList>
            <person name="Ward R.D."/>
            <person name="Stajich J.E."/>
            <person name="Johansen J.R."/>
            <person name="Huntemann M."/>
            <person name="Clum A."/>
            <person name="Foster B."/>
            <person name="Foster B."/>
            <person name="Roux S."/>
            <person name="Palaniappan K."/>
            <person name="Varghese N."/>
            <person name="Mukherjee S."/>
            <person name="Reddy T.B.K."/>
            <person name="Daum C."/>
            <person name="Copeland A."/>
            <person name="Chen I.A."/>
            <person name="Ivanova N.N."/>
            <person name="Kyrpides N.C."/>
            <person name="Shapiro N."/>
            <person name="Eloe-Fadrosh E.A."/>
            <person name="Pietrasiak N."/>
        </authorList>
    </citation>
    <scope>NUCLEOTIDE SEQUENCE</scope>
    <source>
        <strain evidence="1">UHER 2000/2452</strain>
    </source>
</reference>
<dbReference type="EMBL" id="JAHHHD010000041">
    <property type="protein sequence ID" value="MBW4661608.1"/>
    <property type="molecule type" value="Genomic_DNA"/>
</dbReference>
<name>A0A951QI25_9CYAN</name>
<proteinExistence type="predicted"/>
<sequence length="241" mass="26618">MYDLTKFTLKNMTECGADLRKLGSGADSMEEVSDRIVRYLYEQFVDEQTDRPAFALVRFFKTHLYGELEASLQQHLTAASPDQPSDVLKCLTLLATVGDQPAWNSRYASEGHQVIPLASEQIVAQSPMISQLIKQFGLETSSVLSPDPELLVDLEQKTFNVFHVPAAIASPYVPAQQEFVIPCGIQSVLGFGGMLPSGNIIAVILFSKVPISRNTADMFKTLALNTKMAVLPFDRGTIFRK</sequence>
<dbReference type="Proteomes" id="UP000757435">
    <property type="component" value="Unassembled WGS sequence"/>
</dbReference>
<dbReference type="AlphaFoldDB" id="A0A951QI25"/>
<protein>
    <submittedName>
        <fullName evidence="1">Uncharacterized protein</fullName>
    </submittedName>
</protein>
<reference evidence="1" key="1">
    <citation type="submission" date="2021-05" db="EMBL/GenBank/DDBJ databases">
        <authorList>
            <person name="Pietrasiak N."/>
            <person name="Ward R."/>
            <person name="Stajich J.E."/>
            <person name="Kurbessoian T."/>
        </authorList>
    </citation>
    <scope>NUCLEOTIDE SEQUENCE</scope>
    <source>
        <strain evidence="1">UHER 2000/2452</strain>
    </source>
</reference>